<evidence type="ECO:0000313" key="4">
    <source>
        <dbReference type="Proteomes" id="UP000308705"/>
    </source>
</evidence>
<name>A0A4U3MF87_9ACTN</name>
<organism evidence="3 4">
    <name type="scientific">Herbidospora galbida</name>
    <dbReference type="NCBI Taxonomy" id="2575442"/>
    <lineage>
        <taxon>Bacteria</taxon>
        <taxon>Bacillati</taxon>
        <taxon>Actinomycetota</taxon>
        <taxon>Actinomycetes</taxon>
        <taxon>Streptosporangiales</taxon>
        <taxon>Streptosporangiaceae</taxon>
        <taxon>Herbidospora</taxon>
    </lineage>
</organism>
<dbReference type="InterPro" id="IPR005031">
    <property type="entry name" value="COQ10_START"/>
</dbReference>
<dbReference type="Gene3D" id="3.30.530.20">
    <property type="match status" value="1"/>
</dbReference>
<evidence type="ECO:0000256" key="1">
    <source>
        <dbReference type="SAM" id="MobiDB-lite"/>
    </source>
</evidence>
<dbReference type="Proteomes" id="UP000308705">
    <property type="component" value="Unassembled WGS sequence"/>
</dbReference>
<dbReference type="RefSeq" id="WP_137247732.1">
    <property type="nucleotide sequence ID" value="NZ_SZQA01000013.1"/>
</dbReference>
<gene>
    <name evidence="3" type="ORF">FDA94_15340</name>
</gene>
<feature type="compositionally biased region" description="Pro residues" evidence="1">
    <location>
        <begin position="164"/>
        <end position="174"/>
    </location>
</feature>
<sequence length="190" mass="21589">MSTIEHTVDVDVPIRTAYNQWTQFESFPEFMEGVESVKQLDDRRTHWVVEIAGIRREFEAEITEQTPDHRIEWRSLERPRQSGTVTFETLGAAACRVTLRMEYDPEGFTETMGDALQIVRMRVNGDLDRFKEFIESRGDATGGWRGDVNDRHEPGGTLPADTTLPPPGPTPRPYGNPRYDEGPPMTPPVA</sequence>
<dbReference type="PANTHER" id="PTHR33824">
    <property type="entry name" value="POLYKETIDE CYCLASE/DEHYDRASE AND LIPID TRANSPORT SUPERFAMILY PROTEIN"/>
    <property type="match status" value="1"/>
</dbReference>
<dbReference type="PANTHER" id="PTHR33824:SF7">
    <property type="entry name" value="POLYKETIDE CYCLASE_DEHYDRASE AND LIPID TRANSPORT SUPERFAMILY PROTEIN"/>
    <property type="match status" value="1"/>
</dbReference>
<reference evidence="3 4" key="1">
    <citation type="submission" date="2019-04" db="EMBL/GenBank/DDBJ databases">
        <title>Herbidospora sp. NEAU-GS14.nov., a novel actinomycete isolated from soil.</title>
        <authorList>
            <person name="Han L."/>
        </authorList>
    </citation>
    <scope>NUCLEOTIDE SEQUENCE [LARGE SCALE GENOMIC DNA]</scope>
    <source>
        <strain evidence="3 4">NEAU-GS14</strain>
    </source>
</reference>
<keyword evidence="4" id="KW-1185">Reference proteome</keyword>
<comment type="caution">
    <text evidence="3">The sequence shown here is derived from an EMBL/GenBank/DDBJ whole genome shotgun (WGS) entry which is preliminary data.</text>
</comment>
<dbReference type="EMBL" id="SZQA01000013">
    <property type="protein sequence ID" value="TKK87935.1"/>
    <property type="molecule type" value="Genomic_DNA"/>
</dbReference>
<feature type="region of interest" description="Disordered" evidence="1">
    <location>
        <begin position="138"/>
        <end position="190"/>
    </location>
</feature>
<dbReference type="InterPro" id="IPR023393">
    <property type="entry name" value="START-like_dom_sf"/>
</dbReference>
<dbReference type="OrthoDB" id="3695445at2"/>
<proteinExistence type="predicted"/>
<feature type="domain" description="Coenzyme Q-binding protein COQ10 START" evidence="2">
    <location>
        <begin position="10"/>
        <end position="127"/>
    </location>
</feature>
<protein>
    <submittedName>
        <fullName evidence="3">SRPBCC family protein</fullName>
    </submittedName>
</protein>
<evidence type="ECO:0000259" key="2">
    <source>
        <dbReference type="Pfam" id="PF03364"/>
    </source>
</evidence>
<evidence type="ECO:0000313" key="3">
    <source>
        <dbReference type="EMBL" id="TKK87935.1"/>
    </source>
</evidence>
<dbReference type="AlphaFoldDB" id="A0A4U3MF87"/>
<dbReference type="InterPro" id="IPR047137">
    <property type="entry name" value="ORF3"/>
</dbReference>
<accession>A0A4U3MF87</accession>
<dbReference type="CDD" id="cd07817">
    <property type="entry name" value="SRPBCC_8"/>
    <property type="match status" value="1"/>
</dbReference>
<dbReference type="SUPFAM" id="SSF55961">
    <property type="entry name" value="Bet v1-like"/>
    <property type="match status" value="1"/>
</dbReference>
<dbReference type="Pfam" id="PF03364">
    <property type="entry name" value="Polyketide_cyc"/>
    <property type="match status" value="1"/>
</dbReference>